<dbReference type="AlphaFoldDB" id="A0A7W6J728"/>
<evidence type="ECO:0000256" key="1">
    <source>
        <dbReference type="ARBA" id="ARBA00006484"/>
    </source>
</evidence>
<proteinExistence type="inferred from homology"/>
<protein>
    <submittedName>
        <fullName evidence="2">NAD(P)-dependent dehydrogenase (Short-subunit alcohol dehydrogenase family)</fullName>
    </submittedName>
</protein>
<sequence length="243" mass="24374">MVERIVMVTGAGQGLGLAIAEAFAGQGDRVIVVDRNGESAQVAAGQLGGVALALDVSDALAVRDAFAALARDGIVPDVLVNNAGIVGGGGLLADLDPALLVNALSVNVLGTFLMTQAAARAMRERGRGAIVNISSIGAEQPTAGLGHYEATKAAVNALTRTAALELAPHGIRVNAVAPGPVVTPLTARLVDDPEARAAWEARIPRARIAVTGEITPAVLFLAGEGAAHITGAVLPVDGGQLLT</sequence>
<dbReference type="PRINTS" id="PR00081">
    <property type="entry name" value="GDHRDH"/>
</dbReference>
<dbReference type="CDD" id="cd05233">
    <property type="entry name" value="SDR_c"/>
    <property type="match status" value="1"/>
</dbReference>
<dbReference type="InterPro" id="IPR036291">
    <property type="entry name" value="NAD(P)-bd_dom_sf"/>
</dbReference>
<dbReference type="RefSeq" id="WP_210296995.1">
    <property type="nucleotide sequence ID" value="NZ_JACIEZ010000007.1"/>
</dbReference>
<dbReference type="PRINTS" id="PR00080">
    <property type="entry name" value="SDRFAMILY"/>
</dbReference>
<name>A0A7W6J728_9HYPH</name>
<dbReference type="Pfam" id="PF13561">
    <property type="entry name" value="adh_short_C2"/>
    <property type="match status" value="1"/>
</dbReference>
<comment type="similarity">
    <text evidence="1">Belongs to the short-chain dehydrogenases/reductases (SDR) family.</text>
</comment>
<dbReference type="GO" id="GO:0016616">
    <property type="term" value="F:oxidoreductase activity, acting on the CH-OH group of donors, NAD or NADP as acceptor"/>
    <property type="evidence" value="ECO:0007669"/>
    <property type="project" value="TreeGrafter"/>
</dbReference>
<dbReference type="Gene3D" id="3.40.50.720">
    <property type="entry name" value="NAD(P)-binding Rossmann-like Domain"/>
    <property type="match status" value="1"/>
</dbReference>
<dbReference type="PANTHER" id="PTHR42760">
    <property type="entry name" value="SHORT-CHAIN DEHYDROGENASES/REDUCTASES FAMILY MEMBER"/>
    <property type="match status" value="1"/>
</dbReference>
<evidence type="ECO:0000313" key="2">
    <source>
        <dbReference type="EMBL" id="MBB4066001.1"/>
    </source>
</evidence>
<evidence type="ECO:0000313" key="3">
    <source>
        <dbReference type="Proteomes" id="UP000528286"/>
    </source>
</evidence>
<accession>A0A7W6J728</accession>
<dbReference type="Proteomes" id="UP000528286">
    <property type="component" value="Unassembled WGS sequence"/>
</dbReference>
<dbReference type="PANTHER" id="PTHR42760:SF123">
    <property type="entry name" value="OXIDOREDUCTASE"/>
    <property type="match status" value="1"/>
</dbReference>
<dbReference type="GO" id="GO:0030497">
    <property type="term" value="P:fatty acid elongation"/>
    <property type="evidence" value="ECO:0007669"/>
    <property type="project" value="TreeGrafter"/>
</dbReference>
<organism evidence="2 3">
    <name type="scientific">Gellertiella hungarica</name>
    <dbReference type="NCBI Taxonomy" id="1572859"/>
    <lineage>
        <taxon>Bacteria</taxon>
        <taxon>Pseudomonadati</taxon>
        <taxon>Pseudomonadota</taxon>
        <taxon>Alphaproteobacteria</taxon>
        <taxon>Hyphomicrobiales</taxon>
        <taxon>Rhizobiaceae</taxon>
        <taxon>Gellertiella</taxon>
    </lineage>
</organism>
<dbReference type="SUPFAM" id="SSF51735">
    <property type="entry name" value="NAD(P)-binding Rossmann-fold domains"/>
    <property type="match status" value="1"/>
</dbReference>
<dbReference type="InterPro" id="IPR002347">
    <property type="entry name" value="SDR_fam"/>
</dbReference>
<reference evidence="2 3" key="1">
    <citation type="submission" date="2020-08" db="EMBL/GenBank/DDBJ databases">
        <title>Genomic Encyclopedia of Type Strains, Phase IV (KMG-IV): sequencing the most valuable type-strain genomes for metagenomic binning, comparative biology and taxonomic classification.</title>
        <authorList>
            <person name="Goeker M."/>
        </authorList>
    </citation>
    <scope>NUCLEOTIDE SEQUENCE [LARGE SCALE GENOMIC DNA]</scope>
    <source>
        <strain evidence="2 3">DSM 29853</strain>
    </source>
</reference>
<keyword evidence="3" id="KW-1185">Reference proteome</keyword>
<comment type="caution">
    <text evidence="2">The sequence shown here is derived from an EMBL/GenBank/DDBJ whole genome shotgun (WGS) entry which is preliminary data.</text>
</comment>
<dbReference type="EMBL" id="JACIEZ010000007">
    <property type="protein sequence ID" value="MBB4066001.1"/>
    <property type="molecule type" value="Genomic_DNA"/>
</dbReference>
<dbReference type="FunFam" id="3.40.50.720:FF:000084">
    <property type="entry name" value="Short-chain dehydrogenase reductase"/>
    <property type="match status" value="1"/>
</dbReference>
<gene>
    <name evidence="2" type="ORF">GGR23_003214</name>
</gene>